<feature type="compositionally biased region" description="Basic and acidic residues" evidence="8">
    <location>
        <begin position="275"/>
        <end position="313"/>
    </location>
</feature>
<feature type="compositionally biased region" description="Basic residues" evidence="8">
    <location>
        <begin position="320"/>
        <end position="336"/>
    </location>
</feature>
<sequence>MSEKLQKVLARAGVGSRREMEEWISRGRVTVDGKPAVLGDRVESAQAIRVDGHPVQIASEEQHICRVLAYHKPEGEICSRTDPEGRPTVFSRLPNIKGARWIAIGRLDINTSGLLLFTTDGELANRLMHPKFEVEREYAVRVFGEINDAMIQRLRTGVELEDGKANFKKIKALPGEGINRWFHVVLTEGRNREVRRMWESQGAVVSRLIRVRYGDLLLPKHLPAGGYAEYPLDEVNYLRKLVHLSAETETLVKAEDRTERRRRMASMKRAVRKHQIAEKTPGKAEGKPAKTERPAKTDRSKKTERAPKSEERAGNNSNKPARKPGHKPKQPTRQRS</sequence>
<gene>
    <name evidence="10" type="ORF">GCM10008111_00660</name>
</gene>
<dbReference type="PROSITE" id="PS50889">
    <property type="entry name" value="S4"/>
    <property type="match status" value="1"/>
</dbReference>
<evidence type="ECO:0000256" key="6">
    <source>
        <dbReference type="PROSITE-ProRule" id="PRU00182"/>
    </source>
</evidence>
<dbReference type="NCBIfam" id="TIGR00093">
    <property type="entry name" value="pseudouridine synthase"/>
    <property type="match status" value="1"/>
</dbReference>
<evidence type="ECO:0000256" key="8">
    <source>
        <dbReference type="SAM" id="MobiDB-lite"/>
    </source>
</evidence>
<keyword evidence="3 7" id="KW-0413">Isomerase</keyword>
<reference evidence="11" key="1">
    <citation type="journal article" date="2019" name="Int. J. Syst. Evol. Microbiol.">
        <title>The Global Catalogue of Microorganisms (GCM) 10K type strain sequencing project: providing services to taxonomists for standard genome sequencing and annotation.</title>
        <authorList>
            <consortium name="The Broad Institute Genomics Platform"/>
            <consortium name="The Broad Institute Genome Sequencing Center for Infectious Disease"/>
            <person name="Wu L."/>
            <person name="Ma J."/>
        </authorList>
    </citation>
    <scope>NUCLEOTIDE SEQUENCE [LARGE SCALE GENOMIC DNA]</scope>
    <source>
        <strain evidence="11">KCTC 23723</strain>
    </source>
</reference>
<evidence type="ECO:0000313" key="10">
    <source>
        <dbReference type="EMBL" id="GGW48840.1"/>
    </source>
</evidence>
<comment type="catalytic activity">
    <reaction evidence="4">
        <text>uridine(2605) in 23S rRNA = pseudouridine(2605) in 23S rRNA</text>
        <dbReference type="Rhea" id="RHEA:42520"/>
        <dbReference type="Rhea" id="RHEA-COMP:10095"/>
        <dbReference type="Rhea" id="RHEA-COMP:10096"/>
        <dbReference type="ChEBI" id="CHEBI:65314"/>
        <dbReference type="ChEBI" id="CHEBI:65315"/>
        <dbReference type="EC" id="5.4.99.22"/>
    </reaction>
</comment>
<evidence type="ECO:0000259" key="9">
    <source>
        <dbReference type="SMART" id="SM00363"/>
    </source>
</evidence>
<dbReference type="InterPro" id="IPR018496">
    <property type="entry name" value="PsdUridine_synth_RsuA/RluB_CS"/>
</dbReference>
<proteinExistence type="inferred from homology"/>
<dbReference type="InterPro" id="IPR000748">
    <property type="entry name" value="PsdUridine_synth_RsuA/RluB/E/F"/>
</dbReference>
<dbReference type="InterPro" id="IPR050343">
    <property type="entry name" value="RsuA_PseudoU_synthase"/>
</dbReference>
<protein>
    <recommendedName>
        <fullName evidence="7">Pseudouridine synthase</fullName>
        <ecNumber evidence="7">5.4.99.-</ecNumber>
    </recommendedName>
</protein>
<dbReference type="Proteomes" id="UP000634667">
    <property type="component" value="Unassembled WGS sequence"/>
</dbReference>
<comment type="caution">
    <text evidence="10">The sequence shown here is derived from an EMBL/GenBank/DDBJ whole genome shotgun (WGS) entry which is preliminary data.</text>
</comment>
<evidence type="ECO:0000256" key="2">
    <source>
        <dbReference type="ARBA" id="ARBA00022884"/>
    </source>
</evidence>
<feature type="domain" description="RNA-binding S4" evidence="9">
    <location>
        <begin position="3"/>
        <end position="62"/>
    </location>
</feature>
<dbReference type="EC" id="5.4.99.-" evidence="7"/>
<evidence type="ECO:0000313" key="11">
    <source>
        <dbReference type="Proteomes" id="UP000634667"/>
    </source>
</evidence>
<dbReference type="CDD" id="cd02556">
    <property type="entry name" value="PseudoU_synth_RluB"/>
    <property type="match status" value="1"/>
</dbReference>
<dbReference type="PROSITE" id="PS01149">
    <property type="entry name" value="PSI_RSU"/>
    <property type="match status" value="1"/>
</dbReference>
<dbReference type="PANTHER" id="PTHR47683">
    <property type="entry name" value="PSEUDOURIDINE SYNTHASE FAMILY PROTEIN-RELATED"/>
    <property type="match status" value="1"/>
</dbReference>
<comment type="function">
    <text evidence="5">Responsible for synthesis of pseudouridine from uracil-2605 in 23S ribosomal RNA.</text>
</comment>
<comment type="similarity">
    <text evidence="1 7">Belongs to the pseudouridine synthase RsuA family.</text>
</comment>
<dbReference type="Pfam" id="PF00849">
    <property type="entry name" value="PseudoU_synth_2"/>
    <property type="match status" value="1"/>
</dbReference>
<name>A0ABQ2WBT0_9ALTE</name>
<dbReference type="InterPro" id="IPR020103">
    <property type="entry name" value="PsdUridine_synth_cat_dom_sf"/>
</dbReference>
<dbReference type="InterPro" id="IPR036986">
    <property type="entry name" value="S4_RNA-bd_sf"/>
</dbReference>
<evidence type="ECO:0000256" key="1">
    <source>
        <dbReference type="ARBA" id="ARBA00008348"/>
    </source>
</evidence>
<organism evidence="10 11">
    <name type="scientific">Alishewanella tabrizica</name>
    <dbReference type="NCBI Taxonomy" id="671278"/>
    <lineage>
        <taxon>Bacteria</taxon>
        <taxon>Pseudomonadati</taxon>
        <taxon>Pseudomonadota</taxon>
        <taxon>Gammaproteobacteria</taxon>
        <taxon>Alteromonadales</taxon>
        <taxon>Alteromonadaceae</taxon>
        <taxon>Alishewanella</taxon>
    </lineage>
</organism>
<evidence type="ECO:0000256" key="7">
    <source>
        <dbReference type="RuleBase" id="RU003887"/>
    </source>
</evidence>
<dbReference type="NCBIfam" id="NF007976">
    <property type="entry name" value="PRK10700.1"/>
    <property type="match status" value="1"/>
</dbReference>
<dbReference type="SUPFAM" id="SSF55174">
    <property type="entry name" value="Alpha-L RNA-binding motif"/>
    <property type="match status" value="1"/>
</dbReference>
<dbReference type="EMBL" id="BMYR01000001">
    <property type="protein sequence ID" value="GGW48840.1"/>
    <property type="molecule type" value="Genomic_DNA"/>
</dbReference>
<accession>A0ABQ2WBT0</accession>
<feature type="compositionally biased region" description="Basic residues" evidence="8">
    <location>
        <begin position="260"/>
        <end position="274"/>
    </location>
</feature>
<dbReference type="PANTHER" id="PTHR47683:SF3">
    <property type="entry name" value="RIBOSOMAL LARGE SUBUNIT PSEUDOURIDINE SYNTHASE B"/>
    <property type="match status" value="1"/>
</dbReference>
<dbReference type="RefSeq" id="WP_189479315.1">
    <property type="nucleotide sequence ID" value="NZ_BMYR01000001.1"/>
</dbReference>
<feature type="region of interest" description="Disordered" evidence="8">
    <location>
        <begin position="256"/>
        <end position="336"/>
    </location>
</feature>
<dbReference type="InterPro" id="IPR006145">
    <property type="entry name" value="PsdUridine_synth_RsuA/RluA"/>
</dbReference>
<keyword evidence="2 6" id="KW-0694">RNA-binding</keyword>
<evidence type="ECO:0000256" key="3">
    <source>
        <dbReference type="ARBA" id="ARBA00023235"/>
    </source>
</evidence>
<dbReference type="InterPro" id="IPR002942">
    <property type="entry name" value="S4_RNA-bd"/>
</dbReference>
<evidence type="ECO:0000256" key="4">
    <source>
        <dbReference type="ARBA" id="ARBA00036944"/>
    </source>
</evidence>
<dbReference type="Gene3D" id="3.30.2350.10">
    <property type="entry name" value="Pseudouridine synthase"/>
    <property type="match status" value="1"/>
</dbReference>
<evidence type="ECO:0000256" key="5">
    <source>
        <dbReference type="ARBA" id="ARBA00037383"/>
    </source>
</evidence>
<dbReference type="Pfam" id="PF01479">
    <property type="entry name" value="S4"/>
    <property type="match status" value="1"/>
</dbReference>
<dbReference type="Gene3D" id="3.10.290.10">
    <property type="entry name" value="RNA-binding S4 domain"/>
    <property type="match status" value="1"/>
</dbReference>
<keyword evidence="11" id="KW-1185">Reference proteome</keyword>
<dbReference type="SUPFAM" id="SSF55120">
    <property type="entry name" value="Pseudouridine synthase"/>
    <property type="match status" value="1"/>
</dbReference>
<dbReference type="SMART" id="SM00363">
    <property type="entry name" value="S4"/>
    <property type="match status" value="1"/>
</dbReference>
<dbReference type="CDD" id="cd00165">
    <property type="entry name" value="S4"/>
    <property type="match status" value="1"/>
</dbReference>